<evidence type="ECO:0000256" key="1">
    <source>
        <dbReference type="SAM" id="Coils"/>
    </source>
</evidence>
<reference evidence="4" key="1">
    <citation type="submission" date="2022-01" db="EMBL/GenBank/DDBJ databases">
        <title>Gordonia xiamenensis sp. nov., isolated from surface seawater in Xiamen.</title>
        <authorList>
            <person name="He Y.F."/>
        </authorList>
    </citation>
    <scope>NUCLEOTIDE SEQUENCE</scope>
    <source>
        <strain evidence="4">GW1C4-4</strain>
    </source>
</reference>
<keyword evidence="5" id="KW-1185">Reference proteome</keyword>
<dbReference type="EMBL" id="JAKGCU010000001">
    <property type="protein sequence ID" value="MCF3936983.1"/>
    <property type="molecule type" value="Genomic_DNA"/>
</dbReference>
<keyword evidence="1" id="KW-0175">Coiled coil</keyword>
<dbReference type="Proteomes" id="UP001108089">
    <property type="component" value="Unassembled WGS sequence"/>
</dbReference>
<dbReference type="RefSeq" id="WP_235721606.1">
    <property type="nucleotide sequence ID" value="NZ_JAKGCU010000001.1"/>
</dbReference>
<feature type="domain" description="TPR repeat" evidence="3">
    <location>
        <begin position="217"/>
        <end position="452"/>
    </location>
</feature>
<evidence type="ECO:0000256" key="2">
    <source>
        <dbReference type="SAM" id="MobiDB-lite"/>
    </source>
</evidence>
<accession>A0ABS9DCQ6</accession>
<feature type="region of interest" description="Disordered" evidence="2">
    <location>
        <begin position="756"/>
        <end position="782"/>
    </location>
</feature>
<evidence type="ECO:0000313" key="4">
    <source>
        <dbReference type="EMBL" id="MCF3936983.1"/>
    </source>
</evidence>
<evidence type="ECO:0000259" key="3">
    <source>
        <dbReference type="Pfam" id="PF23275"/>
    </source>
</evidence>
<dbReference type="InterPro" id="IPR057037">
    <property type="entry name" value="TPR_rep_actino"/>
</dbReference>
<gene>
    <name evidence="4" type="ORF">L1892_01120</name>
</gene>
<name>A0ABS9DCQ6_9ACTN</name>
<sequence>MTQKTRSIVEHADLSELGAAANALKPVSDGISRAADDLHRTIHGLDWKGQSRVDATGRADSEKTQMHRVSSAVDALKAALAGGQAAMAPMVENLKSSTRNLEAASYEVSNDWAVTDGYEYGLAEAFAAGDPAEEARIAELKRQRAEEAQNATVRLTRLAQELDAADAACAQAVREANDEIGSTAPVAAGLLGRQGTSDLQALRTATATPEQRARLFAATQLTPDQLEALREGRPAYMSQGQFDYLQSVMKGLDGVGLEEMGDIEKHAPGQLGDAIRLMSIPNLKTASGEKGGMGQLPISVRTLLQDSPTRLDTAVVGPTIQTFTDVPRLNDFRTLNTILSHGDQGFRLGADVDRGLLKQASEISGNLSPRGSDAYYGTYDHRIDSGELRQTVDAMFHNASGDHQAVADFLTGDNMDVTVTPGNHYNADTHVVNLLDTKWESDELGAKSVLGWMGDSAGAPGYEGEAAGRSMSALADLMVKNHDSLAHISVGDDKYSSFGQLNPELAQSIARSASPFIGNFVDAPDQMLVNHHASEMSSTEDFAKFAGLLATDQTAGDMVVHSSSTWESYMAYEFGEQPDRSGLGVTAGFLNRGMEDGIGDAEATLKQNEEWQQTVDYARRSDQIDGVLGLLQGSGIPGLADAATLAGPAIKSEELGLPPGDPGNRPVWEDQIDSYRDSHSDLTDGTARKYQMLAPFAENNPEIVDRSWNGDGYGPIDFFDESGRPDWKTISANQSRFHTFFDNTTLGDAAEAYTDNYSGEVGGSRIDRNGQNDPGSVDAAPR</sequence>
<dbReference type="Pfam" id="PF23275">
    <property type="entry name" value="TPR_23"/>
    <property type="match status" value="1"/>
</dbReference>
<proteinExistence type="predicted"/>
<organism evidence="4 5">
    <name type="scientific">Gordonia tangerina</name>
    <dbReference type="NCBI Taxonomy" id="2911060"/>
    <lineage>
        <taxon>Bacteria</taxon>
        <taxon>Bacillati</taxon>
        <taxon>Actinomycetota</taxon>
        <taxon>Actinomycetes</taxon>
        <taxon>Mycobacteriales</taxon>
        <taxon>Gordoniaceae</taxon>
        <taxon>Gordonia</taxon>
    </lineage>
</organism>
<feature type="coiled-coil region" evidence="1">
    <location>
        <begin position="148"/>
        <end position="175"/>
    </location>
</feature>
<comment type="caution">
    <text evidence="4">The sequence shown here is derived from an EMBL/GenBank/DDBJ whole genome shotgun (WGS) entry which is preliminary data.</text>
</comment>
<evidence type="ECO:0000313" key="5">
    <source>
        <dbReference type="Proteomes" id="UP001108089"/>
    </source>
</evidence>
<protein>
    <recommendedName>
        <fullName evidence="3">TPR repeat domain-containing protein</fullName>
    </recommendedName>
</protein>